<sequence length="273" mass="27805">MHFSTSFISFALLASSQLVAGHGAIIKATGDQGGHGSAIGVDPSTPRDGTRRNPFQQDSTRFRNAAADQCGETLSGGTNDVETGTAQVLAQTGGTLPQISAGGQVMMTLHQVNADGAGPYTCMIDSTGTGTQWTPIQVTQNIDGNRRGNNRATSTMDLPLTAAIPASQTCTGTVAGESNICMVRCQNPARAGPFGGCVPVQMADGNGTAAAAPSAASLATTPTGAAAAPTLTDDEEEEEITRRPTGFIFSNGFRSRCSLLNIVSAAPGIMVLG</sequence>
<accession>A0A9P4JQA2</accession>
<keyword evidence="2" id="KW-0732">Signal</keyword>
<organism evidence="3 4">
    <name type="scientific">Delitschia confertaspora ATCC 74209</name>
    <dbReference type="NCBI Taxonomy" id="1513339"/>
    <lineage>
        <taxon>Eukaryota</taxon>
        <taxon>Fungi</taxon>
        <taxon>Dikarya</taxon>
        <taxon>Ascomycota</taxon>
        <taxon>Pezizomycotina</taxon>
        <taxon>Dothideomycetes</taxon>
        <taxon>Pleosporomycetidae</taxon>
        <taxon>Pleosporales</taxon>
        <taxon>Delitschiaceae</taxon>
        <taxon>Delitschia</taxon>
    </lineage>
</organism>
<proteinExistence type="predicted"/>
<feature type="signal peptide" evidence="2">
    <location>
        <begin position="1"/>
        <end position="21"/>
    </location>
</feature>
<comment type="caution">
    <text evidence="3">The sequence shown here is derived from an EMBL/GenBank/DDBJ whole genome shotgun (WGS) entry which is preliminary data.</text>
</comment>
<keyword evidence="4" id="KW-1185">Reference proteome</keyword>
<evidence type="ECO:0000256" key="2">
    <source>
        <dbReference type="SAM" id="SignalP"/>
    </source>
</evidence>
<feature type="region of interest" description="Disordered" evidence="1">
    <location>
        <begin position="30"/>
        <end position="56"/>
    </location>
</feature>
<evidence type="ECO:0000313" key="4">
    <source>
        <dbReference type="Proteomes" id="UP000799536"/>
    </source>
</evidence>
<evidence type="ECO:0008006" key="5">
    <source>
        <dbReference type="Google" id="ProtNLM"/>
    </source>
</evidence>
<dbReference type="InterPro" id="IPR021476">
    <property type="entry name" value="Egh16-like"/>
</dbReference>
<reference evidence="3" key="1">
    <citation type="journal article" date="2020" name="Stud. Mycol.">
        <title>101 Dothideomycetes genomes: a test case for predicting lifestyles and emergence of pathogens.</title>
        <authorList>
            <person name="Haridas S."/>
            <person name="Albert R."/>
            <person name="Binder M."/>
            <person name="Bloem J."/>
            <person name="Labutti K."/>
            <person name="Salamov A."/>
            <person name="Andreopoulos B."/>
            <person name="Baker S."/>
            <person name="Barry K."/>
            <person name="Bills G."/>
            <person name="Bluhm B."/>
            <person name="Cannon C."/>
            <person name="Castanera R."/>
            <person name="Culley D."/>
            <person name="Daum C."/>
            <person name="Ezra D."/>
            <person name="Gonzalez J."/>
            <person name="Henrissat B."/>
            <person name="Kuo A."/>
            <person name="Liang C."/>
            <person name="Lipzen A."/>
            <person name="Lutzoni F."/>
            <person name="Magnuson J."/>
            <person name="Mondo S."/>
            <person name="Nolan M."/>
            <person name="Ohm R."/>
            <person name="Pangilinan J."/>
            <person name="Park H.-J."/>
            <person name="Ramirez L."/>
            <person name="Alfaro M."/>
            <person name="Sun H."/>
            <person name="Tritt A."/>
            <person name="Yoshinaga Y."/>
            <person name="Zwiers L.-H."/>
            <person name="Turgeon B."/>
            <person name="Goodwin S."/>
            <person name="Spatafora J."/>
            <person name="Crous P."/>
            <person name="Grigoriev I."/>
        </authorList>
    </citation>
    <scope>NUCLEOTIDE SEQUENCE</scope>
    <source>
        <strain evidence="3">ATCC 74209</strain>
    </source>
</reference>
<dbReference type="PANTHER" id="PTHR34618">
    <property type="entry name" value="SURFACE PROTEIN MAS1, PUTATIVE-RELATED"/>
    <property type="match status" value="1"/>
</dbReference>
<dbReference type="EMBL" id="ML993937">
    <property type="protein sequence ID" value="KAF2202424.1"/>
    <property type="molecule type" value="Genomic_DNA"/>
</dbReference>
<gene>
    <name evidence="3" type="ORF">GQ43DRAFT_501660</name>
</gene>
<evidence type="ECO:0000256" key="1">
    <source>
        <dbReference type="SAM" id="MobiDB-lite"/>
    </source>
</evidence>
<feature type="region of interest" description="Disordered" evidence="1">
    <location>
        <begin position="216"/>
        <end position="241"/>
    </location>
</feature>
<dbReference type="Pfam" id="PF11327">
    <property type="entry name" value="Egh16-like"/>
    <property type="match status" value="1"/>
</dbReference>
<dbReference type="AlphaFoldDB" id="A0A9P4JQA2"/>
<evidence type="ECO:0000313" key="3">
    <source>
        <dbReference type="EMBL" id="KAF2202424.1"/>
    </source>
</evidence>
<feature type="compositionally biased region" description="Low complexity" evidence="1">
    <location>
        <begin position="216"/>
        <end position="231"/>
    </location>
</feature>
<protein>
    <recommendedName>
        <fullName evidence="5">GEgh 16 protein</fullName>
    </recommendedName>
</protein>
<dbReference type="Proteomes" id="UP000799536">
    <property type="component" value="Unassembled WGS sequence"/>
</dbReference>
<dbReference type="OrthoDB" id="3241054at2759"/>
<feature type="chain" id="PRO_5040285180" description="GEgh 16 protein" evidence="2">
    <location>
        <begin position="22"/>
        <end position="273"/>
    </location>
</feature>
<name>A0A9P4JQA2_9PLEO</name>
<dbReference type="PANTHER" id="PTHR34618:SF4">
    <property type="entry name" value="CAS1"/>
    <property type="match status" value="1"/>
</dbReference>